<evidence type="ECO:0000256" key="3">
    <source>
        <dbReference type="ARBA" id="ARBA00005263"/>
    </source>
</evidence>
<feature type="region of interest" description="Disordered" evidence="9">
    <location>
        <begin position="1"/>
        <end position="34"/>
    </location>
</feature>
<proteinExistence type="inferred from homology"/>
<keyword evidence="6 7" id="KW-0968">Cytoplasmic vesicle</keyword>
<dbReference type="GO" id="GO:0032050">
    <property type="term" value="F:clathrin heavy chain binding"/>
    <property type="evidence" value="ECO:0007669"/>
    <property type="project" value="TreeGrafter"/>
</dbReference>
<dbReference type="GO" id="GO:0005198">
    <property type="term" value="F:structural molecule activity"/>
    <property type="evidence" value="ECO:0007669"/>
    <property type="project" value="InterPro"/>
</dbReference>
<gene>
    <name evidence="10" type="ORF">M6B38_307255</name>
</gene>
<name>A0AAX6HJ91_IRIPA</name>
<comment type="caution">
    <text evidence="10">The sequence shown here is derived from an EMBL/GenBank/DDBJ whole genome shotgun (WGS) entry which is preliminary data.</text>
</comment>
<evidence type="ECO:0000256" key="2">
    <source>
        <dbReference type="ARBA" id="ARBA00004180"/>
    </source>
</evidence>
<dbReference type="PANTHER" id="PTHR10639:SF7">
    <property type="entry name" value="CLATHRIN LIGHT CHAIN"/>
    <property type="match status" value="1"/>
</dbReference>
<keyword evidence="4 7" id="KW-0472">Membrane</keyword>
<dbReference type="EMBL" id="JANAVB010008800">
    <property type="protein sequence ID" value="KAJ6841089.1"/>
    <property type="molecule type" value="Genomic_DNA"/>
</dbReference>
<dbReference type="GO" id="GO:0030130">
    <property type="term" value="C:clathrin coat of trans-Golgi network vesicle"/>
    <property type="evidence" value="ECO:0007669"/>
    <property type="project" value="InterPro"/>
</dbReference>
<comment type="function">
    <text evidence="1 7">Clathrin is the major protein of the polyhedral coat of coated pits and vesicles.</text>
</comment>
<feature type="coiled-coil region" evidence="8">
    <location>
        <begin position="126"/>
        <end position="157"/>
    </location>
</feature>
<feature type="compositionally biased region" description="Low complexity" evidence="9">
    <location>
        <begin position="318"/>
        <end position="335"/>
    </location>
</feature>
<dbReference type="InterPro" id="IPR000996">
    <property type="entry name" value="Clathrin_L-chain"/>
</dbReference>
<evidence type="ECO:0000256" key="8">
    <source>
        <dbReference type="SAM" id="Coils"/>
    </source>
</evidence>
<reference evidence="10" key="2">
    <citation type="submission" date="2023-04" db="EMBL/GenBank/DDBJ databases">
        <authorList>
            <person name="Bruccoleri R.E."/>
            <person name="Oakeley E.J."/>
            <person name="Faust A.-M."/>
            <person name="Dessus-Babus S."/>
            <person name="Altorfer M."/>
            <person name="Burckhardt D."/>
            <person name="Oertli M."/>
            <person name="Naumann U."/>
            <person name="Petersen F."/>
            <person name="Wong J."/>
        </authorList>
    </citation>
    <scope>NUCLEOTIDE SEQUENCE</scope>
    <source>
        <strain evidence="10">GSM-AAB239-AS_SAM_17_03QT</strain>
        <tissue evidence="10">Leaf</tissue>
    </source>
</reference>
<comment type="subcellular location">
    <subcellularLocation>
        <location evidence="2 7">Cytoplasmic vesicle membrane</location>
        <topology evidence="2 7">Peripheral membrane protein</topology>
        <orientation evidence="2 7">Cytoplasmic side</orientation>
    </subcellularLocation>
    <subcellularLocation>
        <location evidence="7">Membrane</location>
        <location evidence="7">Coated pit</location>
        <topology evidence="7">Peripheral membrane protein</topology>
        <orientation evidence="7">Cytoplasmic side</orientation>
    </subcellularLocation>
    <text evidence="7">Cytoplasmic face of coated pits and vesicles.</text>
</comment>
<keyword evidence="8" id="KW-0175">Coiled coil</keyword>
<dbReference type="Pfam" id="PF01086">
    <property type="entry name" value="Clathrin_lg_ch"/>
    <property type="match status" value="1"/>
</dbReference>
<evidence type="ECO:0000256" key="4">
    <source>
        <dbReference type="ARBA" id="ARBA00023136"/>
    </source>
</evidence>
<dbReference type="AlphaFoldDB" id="A0AAX6HJ91"/>
<accession>A0AAX6HJ91</accession>
<evidence type="ECO:0000256" key="6">
    <source>
        <dbReference type="ARBA" id="ARBA00023329"/>
    </source>
</evidence>
<evidence type="ECO:0000256" key="7">
    <source>
        <dbReference type="RuleBase" id="RU363137"/>
    </source>
</evidence>
<dbReference type="GO" id="GO:0006886">
    <property type="term" value="P:intracellular protein transport"/>
    <property type="evidence" value="ECO:0007669"/>
    <property type="project" value="InterPro"/>
</dbReference>
<comment type="similarity">
    <text evidence="3 7">Belongs to the clathrin light chain family.</text>
</comment>
<evidence type="ECO:0000313" key="11">
    <source>
        <dbReference type="Proteomes" id="UP001140949"/>
    </source>
</evidence>
<feature type="region of interest" description="Disordered" evidence="9">
    <location>
        <begin position="211"/>
        <end position="348"/>
    </location>
</feature>
<feature type="compositionally biased region" description="Basic and acidic residues" evidence="9">
    <location>
        <begin position="212"/>
        <end position="227"/>
    </location>
</feature>
<feature type="compositionally biased region" description="Basic and acidic residues" evidence="9">
    <location>
        <begin position="1"/>
        <end position="10"/>
    </location>
</feature>
<reference evidence="10" key="1">
    <citation type="journal article" date="2023" name="GigaByte">
        <title>Genome assembly of the bearded iris, Iris pallida Lam.</title>
        <authorList>
            <person name="Bruccoleri R.E."/>
            <person name="Oakeley E.J."/>
            <person name="Faust A.M.E."/>
            <person name="Altorfer M."/>
            <person name="Dessus-Babus S."/>
            <person name="Burckhardt D."/>
            <person name="Oertli M."/>
            <person name="Naumann U."/>
            <person name="Petersen F."/>
            <person name="Wong J."/>
        </authorList>
    </citation>
    <scope>NUCLEOTIDE SEQUENCE</scope>
    <source>
        <strain evidence="10">GSM-AAB239-AS_SAM_17_03QT</strain>
    </source>
</reference>
<evidence type="ECO:0000313" key="10">
    <source>
        <dbReference type="EMBL" id="KAJ6841089.1"/>
    </source>
</evidence>
<dbReference type="GO" id="GO:0072583">
    <property type="term" value="P:clathrin-dependent endocytosis"/>
    <property type="evidence" value="ECO:0007669"/>
    <property type="project" value="TreeGrafter"/>
</dbReference>
<dbReference type="GO" id="GO:0030132">
    <property type="term" value="C:clathrin coat of coated pit"/>
    <property type="evidence" value="ECO:0007669"/>
    <property type="project" value="InterPro"/>
</dbReference>
<feature type="compositionally biased region" description="Pro residues" evidence="9">
    <location>
        <begin position="256"/>
        <end position="268"/>
    </location>
</feature>
<evidence type="ECO:0000256" key="9">
    <source>
        <dbReference type="SAM" id="MobiDB-lite"/>
    </source>
</evidence>
<dbReference type="PANTHER" id="PTHR10639">
    <property type="entry name" value="CLATHRIN LIGHT CHAIN"/>
    <property type="match status" value="1"/>
</dbReference>
<organism evidence="10 11">
    <name type="scientific">Iris pallida</name>
    <name type="common">Sweet iris</name>
    <dbReference type="NCBI Taxonomy" id="29817"/>
    <lineage>
        <taxon>Eukaryota</taxon>
        <taxon>Viridiplantae</taxon>
        <taxon>Streptophyta</taxon>
        <taxon>Embryophyta</taxon>
        <taxon>Tracheophyta</taxon>
        <taxon>Spermatophyta</taxon>
        <taxon>Magnoliopsida</taxon>
        <taxon>Liliopsida</taxon>
        <taxon>Asparagales</taxon>
        <taxon>Iridaceae</taxon>
        <taxon>Iridoideae</taxon>
        <taxon>Irideae</taxon>
        <taxon>Iris</taxon>
    </lineage>
</organism>
<keyword evidence="5 7" id="KW-0168">Coated pit</keyword>
<evidence type="ECO:0000256" key="5">
    <source>
        <dbReference type="ARBA" id="ARBA00023176"/>
    </source>
</evidence>
<dbReference type="Proteomes" id="UP001140949">
    <property type="component" value="Unassembled WGS sequence"/>
</dbReference>
<protein>
    <recommendedName>
        <fullName evidence="7">Clathrin light chain</fullName>
    </recommendedName>
</protein>
<sequence length="348" mass="37445">MSFDAEERSPRVSSTAGGGRGPFDDDDGGGFLSYDSHQHFESYSSFATAAADDVGAASVVGGGGGGVDGFDVGYPMAYGSRSEFAPDPFATANGNCDADEDDIFASSDGPMLPPPTEMQPEEGFVLREWRRQNAIHLEEKEQKEREMRNQIILEAEEYKQAFYEKRRANCETNKNHNREREKLFLSNQEKFHANADKQYWKAIAELIPHEVPNIEKRRGKKDQEKKPSVVVVQGPKPGKPTDLSRMRQILVKLKVTPPPHMIPPPPVPAAKDGAAAPVGKDGAAAPAAADGKKQAPPTKDAASADEKKPATPAKETAEANGAAPANEETPAAAEGQEVAAPEPDAKED</sequence>
<keyword evidence="11" id="KW-1185">Reference proteome</keyword>
<evidence type="ECO:0000256" key="1">
    <source>
        <dbReference type="ARBA" id="ARBA00003913"/>
    </source>
</evidence>
<feature type="compositionally biased region" description="Low complexity" evidence="9">
    <location>
        <begin position="269"/>
        <end position="297"/>
    </location>
</feature>